<evidence type="ECO:0000256" key="4">
    <source>
        <dbReference type="ARBA" id="ARBA00022771"/>
    </source>
</evidence>
<dbReference type="SMART" id="SM00184">
    <property type="entry name" value="RING"/>
    <property type="match status" value="1"/>
</dbReference>
<evidence type="ECO:0000256" key="7">
    <source>
        <dbReference type="ARBA" id="ARBA00023136"/>
    </source>
</evidence>
<organism evidence="10 11">
    <name type="scientific">Nothoprocta perdicaria</name>
    <name type="common">Chilean tinamou</name>
    <name type="synonym">Crypturus perdicarius</name>
    <dbReference type="NCBI Taxonomy" id="30464"/>
    <lineage>
        <taxon>Eukaryota</taxon>
        <taxon>Metazoa</taxon>
        <taxon>Chordata</taxon>
        <taxon>Craniata</taxon>
        <taxon>Vertebrata</taxon>
        <taxon>Euteleostomi</taxon>
        <taxon>Archelosauria</taxon>
        <taxon>Archosauria</taxon>
        <taxon>Dinosauria</taxon>
        <taxon>Saurischia</taxon>
        <taxon>Theropoda</taxon>
        <taxon>Coelurosauria</taxon>
        <taxon>Aves</taxon>
        <taxon>Palaeognathae</taxon>
        <taxon>Tinamiformes</taxon>
        <taxon>Tinamidae</taxon>
        <taxon>Nothoprocta</taxon>
    </lineage>
</organism>
<dbReference type="InterPro" id="IPR013083">
    <property type="entry name" value="Znf_RING/FYVE/PHD"/>
</dbReference>
<proteinExistence type="predicted"/>
<dbReference type="Gene3D" id="3.30.40.10">
    <property type="entry name" value="Zinc/RING finger domain, C3HC4 (zinc finger)"/>
    <property type="match status" value="1"/>
</dbReference>
<evidence type="ECO:0000313" key="10">
    <source>
        <dbReference type="Ensembl" id="ENSNPEP00000013845.1"/>
    </source>
</evidence>
<evidence type="ECO:0000313" key="11">
    <source>
        <dbReference type="Proteomes" id="UP000694420"/>
    </source>
</evidence>
<dbReference type="AlphaFoldDB" id="A0A8C6ZHG7"/>
<evidence type="ECO:0000256" key="3">
    <source>
        <dbReference type="ARBA" id="ARBA00022723"/>
    </source>
</evidence>
<dbReference type="GO" id="GO:0008270">
    <property type="term" value="F:zinc ion binding"/>
    <property type="evidence" value="ECO:0007669"/>
    <property type="project" value="UniProtKB-KW"/>
</dbReference>
<dbReference type="SUPFAM" id="SSF57850">
    <property type="entry name" value="RING/U-box"/>
    <property type="match status" value="1"/>
</dbReference>
<dbReference type="PROSITE" id="PS50089">
    <property type="entry name" value="ZF_RING_2"/>
    <property type="match status" value="1"/>
</dbReference>
<evidence type="ECO:0000259" key="9">
    <source>
        <dbReference type="PROSITE" id="PS50089"/>
    </source>
</evidence>
<dbReference type="InterPro" id="IPR051653">
    <property type="entry name" value="E3_ligase_sorting_rcpt"/>
</dbReference>
<dbReference type="Proteomes" id="UP000694420">
    <property type="component" value="Unplaced"/>
</dbReference>
<accession>A0A8C6ZHG7</accession>
<reference evidence="10" key="2">
    <citation type="submission" date="2025-09" db="UniProtKB">
        <authorList>
            <consortium name="Ensembl"/>
        </authorList>
    </citation>
    <scope>IDENTIFICATION</scope>
</reference>
<comment type="subcellular location">
    <subcellularLocation>
        <location evidence="1">Membrane</location>
        <topology evidence="1">Single-pass membrane protein</topology>
    </subcellularLocation>
</comment>
<name>A0A8C6ZHG7_NOTPE</name>
<dbReference type="PANTHER" id="PTHR47168">
    <property type="entry name" value="RING ZINC FINGER DOMAIN SUPERFAMILY PROTEIN-RELATED"/>
    <property type="match status" value="1"/>
</dbReference>
<protein>
    <recommendedName>
        <fullName evidence="9">RING-type domain-containing protein</fullName>
    </recommendedName>
</protein>
<keyword evidence="7" id="KW-0472">Membrane</keyword>
<dbReference type="InterPro" id="IPR001841">
    <property type="entry name" value="Znf_RING"/>
</dbReference>
<dbReference type="Pfam" id="PF17123">
    <property type="entry name" value="zf-RING_11"/>
    <property type="match status" value="1"/>
</dbReference>
<evidence type="ECO:0000256" key="6">
    <source>
        <dbReference type="ARBA" id="ARBA00022989"/>
    </source>
</evidence>
<dbReference type="GO" id="GO:0016020">
    <property type="term" value="C:membrane"/>
    <property type="evidence" value="ECO:0007669"/>
    <property type="project" value="UniProtKB-SubCell"/>
</dbReference>
<keyword evidence="6" id="KW-1133">Transmembrane helix</keyword>
<keyword evidence="2" id="KW-0812">Transmembrane</keyword>
<evidence type="ECO:0000256" key="1">
    <source>
        <dbReference type="ARBA" id="ARBA00004167"/>
    </source>
</evidence>
<sequence length="89" mass="9680">QDLLLHICATPTRGDKYETCVICMAEYEEGDQLKILPCSHAYHCACIDTCCTNAVSLLAPEHPGAARAKATPLCPPCWTRGPHVLKGKE</sequence>
<feature type="domain" description="RING-type" evidence="9">
    <location>
        <begin position="20"/>
        <end position="77"/>
    </location>
</feature>
<reference evidence="10" key="1">
    <citation type="submission" date="2025-08" db="UniProtKB">
        <authorList>
            <consortium name="Ensembl"/>
        </authorList>
    </citation>
    <scope>IDENTIFICATION</scope>
</reference>
<evidence type="ECO:0000256" key="2">
    <source>
        <dbReference type="ARBA" id="ARBA00022692"/>
    </source>
</evidence>
<keyword evidence="5" id="KW-0862">Zinc</keyword>
<evidence type="ECO:0000256" key="5">
    <source>
        <dbReference type="ARBA" id="ARBA00022833"/>
    </source>
</evidence>
<keyword evidence="3" id="KW-0479">Metal-binding</keyword>
<dbReference type="Ensembl" id="ENSNPET00000014181.1">
    <property type="protein sequence ID" value="ENSNPEP00000013845.1"/>
    <property type="gene ID" value="ENSNPEG00000010346.1"/>
</dbReference>
<evidence type="ECO:0000256" key="8">
    <source>
        <dbReference type="PROSITE-ProRule" id="PRU00175"/>
    </source>
</evidence>
<dbReference type="PANTHER" id="PTHR47168:SF1">
    <property type="entry name" value="OS02G0798600 PROTEIN"/>
    <property type="match status" value="1"/>
</dbReference>
<keyword evidence="11" id="KW-1185">Reference proteome</keyword>
<keyword evidence="4 8" id="KW-0863">Zinc-finger</keyword>